<evidence type="ECO:0000313" key="7">
    <source>
        <dbReference type="Proteomes" id="UP001139516"/>
    </source>
</evidence>
<evidence type="ECO:0000256" key="2">
    <source>
        <dbReference type="ARBA" id="ARBA00023125"/>
    </source>
</evidence>
<evidence type="ECO:0000256" key="3">
    <source>
        <dbReference type="ARBA" id="ARBA00023163"/>
    </source>
</evidence>
<dbReference type="GO" id="GO:0003700">
    <property type="term" value="F:DNA-binding transcription factor activity"/>
    <property type="evidence" value="ECO:0007669"/>
    <property type="project" value="InterPro"/>
</dbReference>
<evidence type="ECO:0000259" key="5">
    <source>
        <dbReference type="PROSITE" id="PS50949"/>
    </source>
</evidence>
<keyword evidence="1" id="KW-0805">Transcription regulation</keyword>
<evidence type="ECO:0000256" key="4">
    <source>
        <dbReference type="SAM" id="MobiDB-lite"/>
    </source>
</evidence>
<protein>
    <submittedName>
        <fullName evidence="6">GntR family transcriptional regulator</fullName>
    </submittedName>
</protein>
<dbReference type="Pfam" id="PF07729">
    <property type="entry name" value="FCD"/>
    <property type="match status" value="1"/>
</dbReference>
<dbReference type="SUPFAM" id="SSF48008">
    <property type="entry name" value="GntR ligand-binding domain-like"/>
    <property type="match status" value="1"/>
</dbReference>
<dbReference type="Pfam" id="PF00392">
    <property type="entry name" value="GntR"/>
    <property type="match status" value="1"/>
</dbReference>
<dbReference type="GO" id="GO:0003677">
    <property type="term" value="F:DNA binding"/>
    <property type="evidence" value="ECO:0007669"/>
    <property type="project" value="UniProtKB-KW"/>
</dbReference>
<feature type="region of interest" description="Disordered" evidence="4">
    <location>
        <begin position="227"/>
        <end position="251"/>
    </location>
</feature>
<sequence length="251" mass="27686">MSEHTATTTANRIYQLLADEIIRGLRPSGQKLEEQILADEFEVSRTPVREALRDLAARGLVEGQPRRGFVVARIGPDEVAQLLDAECEMEGLCARLSALRMGAIEKSELRQIHEQSEAVVRGGDLVGYWQLNTLFHEAICNGVRNRAMARMVSQLRERLSAYRRAQDDDADRFTRSLAEHAAILDAILASDADRAYEAMRQHNARLSVNVLRRMRLAVAREAGGTAGETAASATAARDAQQPEQAGTLLPV</sequence>
<accession>A0A9X1YDH7</accession>
<dbReference type="InterPro" id="IPR011711">
    <property type="entry name" value="GntR_C"/>
</dbReference>
<evidence type="ECO:0000256" key="1">
    <source>
        <dbReference type="ARBA" id="ARBA00023015"/>
    </source>
</evidence>
<dbReference type="InterPro" id="IPR036388">
    <property type="entry name" value="WH-like_DNA-bd_sf"/>
</dbReference>
<dbReference type="RefSeq" id="WP_248669814.1">
    <property type="nucleotide sequence ID" value="NZ_JALPRX010000144.1"/>
</dbReference>
<dbReference type="SMART" id="SM00895">
    <property type="entry name" value="FCD"/>
    <property type="match status" value="1"/>
</dbReference>
<feature type="compositionally biased region" description="Low complexity" evidence="4">
    <location>
        <begin position="227"/>
        <end position="239"/>
    </location>
</feature>
<dbReference type="InterPro" id="IPR000524">
    <property type="entry name" value="Tscrpt_reg_HTH_GntR"/>
</dbReference>
<dbReference type="PRINTS" id="PR00035">
    <property type="entry name" value="HTHGNTR"/>
</dbReference>
<feature type="domain" description="HTH gntR-type" evidence="5">
    <location>
        <begin position="7"/>
        <end position="74"/>
    </location>
</feature>
<dbReference type="PANTHER" id="PTHR43537">
    <property type="entry name" value="TRANSCRIPTIONAL REGULATOR, GNTR FAMILY"/>
    <property type="match status" value="1"/>
</dbReference>
<dbReference type="Proteomes" id="UP001139516">
    <property type="component" value="Unassembled WGS sequence"/>
</dbReference>
<dbReference type="EMBL" id="JALPRX010000144">
    <property type="protein sequence ID" value="MCK8787765.1"/>
    <property type="molecule type" value="Genomic_DNA"/>
</dbReference>
<proteinExistence type="predicted"/>
<dbReference type="PROSITE" id="PS50949">
    <property type="entry name" value="HTH_GNTR"/>
    <property type="match status" value="1"/>
</dbReference>
<keyword evidence="3" id="KW-0804">Transcription</keyword>
<gene>
    <name evidence="6" type="ORF">M0638_25745</name>
</gene>
<comment type="caution">
    <text evidence="6">The sequence shown here is derived from an EMBL/GenBank/DDBJ whole genome shotgun (WGS) entry which is preliminary data.</text>
</comment>
<keyword evidence="7" id="KW-1185">Reference proteome</keyword>
<organism evidence="6 7">
    <name type="scientific">Roseomonas acroporae</name>
    <dbReference type="NCBI Taxonomy" id="2937791"/>
    <lineage>
        <taxon>Bacteria</taxon>
        <taxon>Pseudomonadati</taxon>
        <taxon>Pseudomonadota</taxon>
        <taxon>Alphaproteobacteria</taxon>
        <taxon>Acetobacterales</taxon>
        <taxon>Roseomonadaceae</taxon>
        <taxon>Roseomonas</taxon>
    </lineage>
</organism>
<dbReference type="InterPro" id="IPR036390">
    <property type="entry name" value="WH_DNA-bd_sf"/>
</dbReference>
<dbReference type="InterPro" id="IPR008920">
    <property type="entry name" value="TF_FadR/GntR_C"/>
</dbReference>
<dbReference type="CDD" id="cd07377">
    <property type="entry name" value="WHTH_GntR"/>
    <property type="match status" value="1"/>
</dbReference>
<dbReference type="SMART" id="SM00345">
    <property type="entry name" value="HTH_GNTR"/>
    <property type="match status" value="1"/>
</dbReference>
<dbReference type="Gene3D" id="1.20.120.530">
    <property type="entry name" value="GntR ligand-binding domain-like"/>
    <property type="match status" value="1"/>
</dbReference>
<dbReference type="AlphaFoldDB" id="A0A9X1YDH7"/>
<dbReference type="SUPFAM" id="SSF46785">
    <property type="entry name" value="Winged helix' DNA-binding domain"/>
    <property type="match status" value="1"/>
</dbReference>
<dbReference type="PANTHER" id="PTHR43537:SF49">
    <property type="entry name" value="TRANSCRIPTIONAL REGULATORY PROTEIN"/>
    <property type="match status" value="1"/>
</dbReference>
<evidence type="ECO:0000313" key="6">
    <source>
        <dbReference type="EMBL" id="MCK8787765.1"/>
    </source>
</evidence>
<dbReference type="Gene3D" id="1.10.10.10">
    <property type="entry name" value="Winged helix-like DNA-binding domain superfamily/Winged helix DNA-binding domain"/>
    <property type="match status" value="1"/>
</dbReference>
<reference evidence="6" key="1">
    <citation type="submission" date="2022-04" db="EMBL/GenBank/DDBJ databases">
        <title>Roseomonas acroporae sp. nov., isolated from coral Acropora digitifera.</title>
        <authorList>
            <person name="Sun H."/>
        </authorList>
    </citation>
    <scope>NUCLEOTIDE SEQUENCE</scope>
    <source>
        <strain evidence="6">NAR14</strain>
    </source>
</reference>
<keyword evidence="2" id="KW-0238">DNA-binding</keyword>
<name>A0A9X1YDH7_9PROT</name>